<evidence type="ECO:0000259" key="6">
    <source>
        <dbReference type="Pfam" id="PF00884"/>
    </source>
</evidence>
<feature type="domain" description="Sulfatase N-terminal" evidence="6">
    <location>
        <begin position="35"/>
        <end position="323"/>
    </location>
</feature>
<keyword evidence="2" id="KW-0479">Metal-binding</keyword>
<dbReference type="GO" id="GO:0046872">
    <property type="term" value="F:metal ion binding"/>
    <property type="evidence" value="ECO:0007669"/>
    <property type="project" value="UniProtKB-KW"/>
</dbReference>
<evidence type="ECO:0000256" key="3">
    <source>
        <dbReference type="ARBA" id="ARBA00022801"/>
    </source>
</evidence>
<accession>A0A518I2M4</accession>
<dbReference type="AlphaFoldDB" id="A0A518I2M4"/>
<dbReference type="RefSeq" id="WP_145391417.1">
    <property type="nucleotide sequence ID" value="NZ_CP037423.1"/>
</dbReference>
<comment type="similarity">
    <text evidence="1">Belongs to the sulfatase family.</text>
</comment>
<dbReference type="PANTHER" id="PTHR42693:SF53">
    <property type="entry name" value="ENDO-4-O-SULFATASE"/>
    <property type="match status" value="1"/>
</dbReference>
<reference evidence="7 8" key="1">
    <citation type="submission" date="2019-03" db="EMBL/GenBank/DDBJ databases">
        <title>Deep-cultivation of Planctomycetes and their phenomic and genomic characterization uncovers novel biology.</title>
        <authorList>
            <person name="Wiegand S."/>
            <person name="Jogler M."/>
            <person name="Boedeker C."/>
            <person name="Pinto D."/>
            <person name="Vollmers J."/>
            <person name="Rivas-Marin E."/>
            <person name="Kohn T."/>
            <person name="Peeters S.H."/>
            <person name="Heuer A."/>
            <person name="Rast P."/>
            <person name="Oberbeckmann S."/>
            <person name="Bunk B."/>
            <person name="Jeske O."/>
            <person name="Meyerdierks A."/>
            <person name="Storesund J.E."/>
            <person name="Kallscheuer N."/>
            <person name="Luecker S."/>
            <person name="Lage O.M."/>
            <person name="Pohl T."/>
            <person name="Merkel B.J."/>
            <person name="Hornburger P."/>
            <person name="Mueller R.-W."/>
            <person name="Bruemmer F."/>
            <person name="Labrenz M."/>
            <person name="Spormann A.M."/>
            <person name="Op den Camp H."/>
            <person name="Overmann J."/>
            <person name="Amann R."/>
            <person name="Jetten M.S.M."/>
            <person name="Mascher T."/>
            <person name="Medema M.H."/>
            <person name="Devos D.P."/>
            <person name="Kaster A.-K."/>
            <person name="Ovreas L."/>
            <person name="Rohde M."/>
            <person name="Galperin M.Y."/>
            <person name="Jogler C."/>
        </authorList>
    </citation>
    <scope>NUCLEOTIDE SEQUENCE [LARGE SCALE GENOMIC DNA]</scope>
    <source>
        <strain evidence="7 8">Enr13</strain>
    </source>
</reference>
<keyword evidence="8" id="KW-1185">Reference proteome</keyword>
<dbReference type="EMBL" id="CP037423">
    <property type="protein sequence ID" value="QDV47338.1"/>
    <property type="molecule type" value="Genomic_DNA"/>
</dbReference>
<dbReference type="PROSITE" id="PS51257">
    <property type="entry name" value="PROKAR_LIPOPROTEIN"/>
    <property type="match status" value="1"/>
</dbReference>
<dbReference type="Proteomes" id="UP000319004">
    <property type="component" value="Chromosome"/>
</dbReference>
<proteinExistence type="inferred from homology"/>
<evidence type="ECO:0000256" key="1">
    <source>
        <dbReference type="ARBA" id="ARBA00008779"/>
    </source>
</evidence>
<dbReference type="SUPFAM" id="SSF53649">
    <property type="entry name" value="Alkaline phosphatase-like"/>
    <property type="match status" value="1"/>
</dbReference>
<dbReference type="PROSITE" id="PS00149">
    <property type="entry name" value="SULFATASE_2"/>
    <property type="match status" value="1"/>
</dbReference>
<dbReference type="GO" id="GO:0004065">
    <property type="term" value="F:arylsulfatase activity"/>
    <property type="evidence" value="ECO:0007669"/>
    <property type="project" value="UniProtKB-EC"/>
</dbReference>
<dbReference type="EC" id="3.1.6.1" evidence="7"/>
<evidence type="ECO:0000256" key="5">
    <source>
        <dbReference type="SAM" id="MobiDB-lite"/>
    </source>
</evidence>
<name>A0A518I2M4_9BACT</name>
<keyword evidence="4" id="KW-0106">Calcium</keyword>
<dbReference type="InterPro" id="IPR024607">
    <property type="entry name" value="Sulfatase_CS"/>
</dbReference>
<feature type="region of interest" description="Disordered" evidence="5">
    <location>
        <begin position="460"/>
        <end position="487"/>
    </location>
</feature>
<evidence type="ECO:0000256" key="2">
    <source>
        <dbReference type="ARBA" id="ARBA00022723"/>
    </source>
</evidence>
<dbReference type="InterPro" id="IPR000917">
    <property type="entry name" value="Sulfatase_N"/>
</dbReference>
<organism evidence="7 8">
    <name type="scientific">Stieleria neptunia</name>
    <dbReference type="NCBI Taxonomy" id="2527979"/>
    <lineage>
        <taxon>Bacteria</taxon>
        <taxon>Pseudomonadati</taxon>
        <taxon>Planctomycetota</taxon>
        <taxon>Planctomycetia</taxon>
        <taxon>Pirellulales</taxon>
        <taxon>Pirellulaceae</taxon>
        <taxon>Stieleria</taxon>
    </lineage>
</organism>
<dbReference type="PANTHER" id="PTHR42693">
    <property type="entry name" value="ARYLSULFATASE FAMILY MEMBER"/>
    <property type="match status" value="1"/>
</dbReference>
<protein>
    <submittedName>
        <fullName evidence="7">Arylsulfatase</fullName>
        <ecNumber evidence="7">3.1.6.1</ecNumber>
    </submittedName>
</protein>
<evidence type="ECO:0000313" key="7">
    <source>
        <dbReference type="EMBL" id="QDV47338.1"/>
    </source>
</evidence>
<dbReference type="InterPro" id="IPR017850">
    <property type="entry name" value="Alkaline_phosphatase_core_sf"/>
</dbReference>
<evidence type="ECO:0000256" key="4">
    <source>
        <dbReference type="ARBA" id="ARBA00022837"/>
    </source>
</evidence>
<feature type="compositionally biased region" description="Basic and acidic residues" evidence="5">
    <location>
        <begin position="469"/>
        <end position="485"/>
    </location>
</feature>
<dbReference type="CDD" id="cd16027">
    <property type="entry name" value="SGSH"/>
    <property type="match status" value="1"/>
</dbReference>
<dbReference type="InterPro" id="IPR050738">
    <property type="entry name" value="Sulfatase"/>
</dbReference>
<dbReference type="Gene3D" id="3.40.720.10">
    <property type="entry name" value="Alkaline Phosphatase, subunit A"/>
    <property type="match status" value="1"/>
</dbReference>
<dbReference type="KEGG" id="snep:Enr13x_72470"/>
<sequence length="503" mass="56378">MTRPIQRSITSGGFFAFVLQACVGLGAGHLIAAPPNLVLIIADDMNWDDCGAYGHPAIRTPNIDRLATEGLRFKHAYLTTNSCSPSRSSILTGKYPHNTGAEQLHWPLPEGSRTFSAELRKLGYYTAAAGKWHLGDAVRDHFDRIYEASTAGFVLPSGQDGQPPKMIAKQPSGCEDWEQAIEDRPLDRPFFLWLAALDPHREYTDGALDPPHRADDVIVPAHLPDTADVREDLRLYYDEIGRLDTYVGKVVAKLKQQGVADNTLILFISDNGRPFPRDKTTLYDGGIRTPWIVRWPQAVKPGVTTDALVSAVDIAPTFLELAGSPSSLATEGQSFVRVLHDPTQPHRAFAFAEDHWHDYEDHARSVMTPQYKLIRNDYVDLPPTPSADAGRGLSWQNMLRLQQAGKLVPHQQTCFRAPRDKWELYDLQRDPGELHNRINDPAYQSARDRLTAALQDWSNETGDYLPTRRTPDEFDRVTGEPDHSVRVRPRPSKVEMFGTNGKY</sequence>
<dbReference type="Pfam" id="PF00884">
    <property type="entry name" value="Sulfatase"/>
    <property type="match status" value="1"/>
</dbReference>
<gene>
    <name evidence="7" type="primary">atsA_80</name>
    <name evidence="7" type="ORF">Enr13x_72470</name>
</gene>
<keyword evidence="3 7" id="KW-0378">Hydrolase</keyword>
<dbReference type="OrthoDB" id="9762324at2"/>
<evidence type="ECO:0000313" key="8">
    <source>
        <dbReference type="Proteomes" id="UP000319004"/>
    </source>
</evidence>